<keyword evidence="6" id="KW-0238">DNA-binding</keyword>
<gene>
    <name evidence="8" type="ORF">MICPUN_56563</name>
</gene>
<feature type="coiled-coil region" evidence="7">
    <location>
        <begin position="122"/>
        <end position="149"/>
    </location>
</feature>
<organism evidence="8 9">
    <name type="scientific">Micromonas commoda (strain RCC299 / NOUM17 / CCMP2709)</name>
    <name type="common">Picoplanktonic green alga</name>
    <dbReference type="NCBI Taxonomy" id="296587"/>
    <lineage>
        <taxon>Eukaryota</taxon>
        <taxon>Viridiplantae</taxon>
        <taxon>Chlorophyta</taxon>
        <taxon>Mamiellophyceae</taxon>
        <taxon>Mamiellales</taxon>
        <taxon>Mamiellaceae</taxon>
        <taxon>Micromonas</taxon>
    </lineage>
</organism>
<comment type="subcellular location">
    <subcellularLocation>
        <location evidence="6">Cytoplasm</location>
    </subcellularLocation>
    <subcellularLocation>
        <location evidence="6">Nucleus</location>
        <location evidence="6">Nucleolus</location>
    </subcellularLocation>
    <subcellularLocation>
        <location evidence="1 6">Nucleus</location>
    </subcellularLocation>
</comment>
<keyword evidence="5 6" id="KW-0539">Nucleus</keyword>
<dbReference type="EMBL" id="CP001323">
    <property type="protein sequence ID" value="ACO61105.1"/>
    <property type="molecule type" value="Genomic_DNA"/>
</dbReference>
<dbReference type="InParanoid" id="C1DZE8"/>
<keyword evidence="7" id="KW-0175">Coiled coil</keyword>
<accession>C1DZE8</accession>
<evidence type="ECO:0000256" key="2">
    <source>
        <dbReference type="ARBA" id="ARBA00009154"/>
    </source>
</evidence>
<keyword evidence="4 6" id="KW-0694">RNA-binding</keyword>
<dbReference type="PANTHER" id="PTHR15341">
    <property type="entry name" value="SUN-COR STEROID HORMONE RECEPTOR CO-REPRESSOR"/>
    <property type="match status" value="1"/>
</dbReference>
<dbReference type="InterPro" id="IPR011082">
    <property type="entry name" value="Exosome-assoc_fac/DNA_repair"/>
</dbReference>
<comment type="function">
    <text evidence="6">Plays a role in the recruitment of the exosome to pre-rRNA to mediate the 3'-5' end processing of the 5.8S rRNA.</text>
</comment>
<keyword evidence="9" id="KW-1185">Reference proteome</keyword>
<dbReference type="OMA" id="SADRKEM"/>
<proteinExistence type="inferred from homology"/>
<name>C1DZE8_MICCC</name>
<evidence type="ECO:0000256" key="3">
    <source>
        <dbReference type="ARBA" id="ARBA00022552"/>
    </source>
</evidence>
<evidence type="ECO:0000313" key="8">
    <source>
        <dbReference type="EMBL" id="ACO61105.1"/>
    </source>
</evidence>
<dbReference type="PANTHER" id="PTHR15341:SF3">
    <property type="entry name" value="NUCLEAR NUCLEIC ACID-BINDING PROTEIN C1D"/>
    <property type="match status" value="1"/>
</dbReference>
<evidence type="ECO:0000256" key="1">
    <source>
        <dbReference type="ARBA" id="ARBA00004123"/>
    </source>
</evidence>
<evidence type="ECO:0000256" key="4">
    <source>
        <dbReference type="ARBA" id="ARBA00022884"/>
    </source>
</evidence>
<dbReference type="OrthoDB" id="1421013at2759"/>
<dbReference type="STRING" id="296587.C1DZE8"/>
<dbReference type="eggNOG" id="KOG4835">
    <property type="taxonomic scope" value="Eukaryota"/>
</dbReference>
<dbReference type="Pfam" id="PF04000">
    <property type="entry name" value="Sas10_Utp3"/>
    <property type="match status" value="1"/>
</dbReference>
<dbReference type="GO" id="GO:0005730">
    <property type="term" value="C:nucleolus"/>
    <property type="evidence" value="ECO:0007669"/>
    <property type="project" value="UniProtKB-SubCell"/>
</dbReference>
<keyword evidence="3 6" id="KW-0698">rRNA processing</keyword>
<dbReference type="GO" id="GO:0003677">
    <property type="term" value="F:DNA binding"/>
    <property type="evidence" value="ECO:0007669"/>
    <property type="project" value="UniProtKB-KW"/>
</dbReference>
<dbReference type="GO" id="GO:0010468">
    <property type="term" value="P:regulation of gene expression"/>
    <property type="evidence" value="ECO:0007669"/>
    <property type="project" value="TreeGrafter"/>
</dbReference>
<reference evidence="8 9" key="1">
    <citation type="journal article" date="2009" name="Science">
        <title>Green evolution and dynamic adaptations revealed by genomes of the marine picoeukaryotes Micromonas.</title>
        <authorList>
            <person name="Worden A.Z."/>
            <person name="Lee J.H."/>
            <person name="Mock T."/>
            <person name="Rouze P."/>
            <person name="Simmons M.P."/>
            <person name="Aerts A.L."/>
            <person name="Allen A.E."/>
            <person name="Cuvelier M.L."/>
            <person name="Derelle E."/>
            <person name="Everett M.V."/>
            <person name="Foulon E."/>
            <person name="Grimwood J."/>
            <person name="Gundlach H."/>
            <person name="Henrissat B."/>
            <person name="Napoli C."/>
            <person name="McDonald S.M."/>
            <person name="Parker M.S."/>
            <person name="Rombauts S."/>
            <person name="Salamov A."/>
            <person name="Von Dassow P."/>
            <person name="Badger J.H."/>
            <person name="Coutinho P.M."/>
            <person name="Demir E."/>
            <person name="Dubchak I."/>
            <person name="Gentemann C."/>
            <person name="Eikrem W."/>
            <person name="Gready J.E."/>
            <person name="John U."/>
            <person name="Lanier W."/>
            <person name="Lindquist E.A."/>
            <person name="Lucas S."/>
            <person name="Mayer K.F."/>
            <person name="Moreau H."/>
            <person name="Not F."/>
            <person name="Otillar R."/>
            <person name="Panaud O."/>
            <person name="Pangilinan J."/>
            <person name="Paulsen I."/>
            <person name="Piegu B."/>
            <person name="Poliakov A."/>
            <person name="Robbens S."/>
            <person name="Schmutz J."/>
            <person name="Toulza E."/>
            <person name="Wyss T."/>
            <person name="Zelensky A."/>
            <person name="Zhou K."/>
            <person name="Armbrust E.V."/>
            <person name="Bhattacharya D."/>
            <person name="Goodenough U.W."/>
            <person name="Van de Peer Y."/>
            <person name="Grigoriev I.V."/>
        </authorList>
    </citation>
    <scope>NUCLEOTIDE SEQUENCE [LARGE SCALE GENOMIC DNA]</scope>
    <source>
        <strain evidence="9">RCC299 / NOUM17</strain>
    </source>
</reference>
<evidence type="ECO:0000256" key="6">
    <source>
        <dbReference type="RuleBase" id="RU368003"/>
    </source>
</evidence>
<dbReference type="GeneID" id="8240576"/>
<dbReference type="InterPro" id="IPR007146">
    <property type="entry name" value="Sas10/Utp3/C1D"/>
</dbReference>
<comment type="similarity">
    <text evidence="2 6">Belongs to the C1D family.</text>
</comment>
<dbReference type="RefSeq" id="XP_002499847.1">
    <property type="nucleotide sequence ID" value="XM_002499801.1"/>
</dbReference>
<dbReference type="AlphaFoldDB" id="C1DZE8"/>
<evidence type="ECO:0000256" key="7">
    <source>
        <dbReference type="SAM" id="Coils"/>
    </source>
</evidence>
<dbReference type="KEGG" id="mis:MICPUN_56563"/>
<dbReference type="GO" id="GO:0005737">
    <property type="term" value="C:cytoplasm"/>
    <property type="evidence" value="ECO:0007669"/>
    <property type="project" value="UniProtKB-SubCell"/>
</dbReference>
<comment type="subunit">
    <text evidence="6">Monomer and homodimer.</text>
</comment>
<sequence>MGEVKLPEDVKEQLEKFEAAVQEMEEGLTPLLSADRKEMEAALNPLERARVHIALANAVSTLYAMYIKTVGMDPADHGISRELERVDLYKGKVDKALKLGGPNTKLDVPAAERMINAAQGGKKKREANKDEAEDLIEEALETKKKGDKKKKKK</sequence>
<dbReference type="FunCoup" id="C1DZE8">
    <property type="interactions" value="1153"/>
</dbReference>
<keyword evidence="6" id="KW-0963">Cytoplasm</keyword>
<dbReference type="Proteomes" id="UP000002009">
    <property type="component" value="Chromosome 2"/>
</dbReference>
<evidence type="ECO:0000256" key="5">
    <source>
        <dbReference type="ARBA" id="ARBA00023242"/>
    </source>
</evidence>
<protein>
    <recommendedName>
        <fullName evidence="6">Nuclear nucleic acid-binding protein C1D</fullName>
    </recommendedName>
</protein>
<dbReference type="GO" id="GO:0000178">
    <property type="term" value="C:exosome (RNase complex)"/>
    <property type="evidence" value="ECO:0007669"/>
    <property type="project" value="TreeGrafter"/>
</dbReference>
<dbReference type="GO" id="GO:0003723">
    <property type="term" value="F:RNA binding"/>
    <property type="evidence" value="ECO:0007669"/>
    <property type="project" value="UniProtKB-UniRule"/>
</dbReference>
<evidence type="ECO:0000313" key="9">
    <source>
        <dbReference type="Proteomes" id="UP000002009"/>
    </source>
</evidence>
<dbReference type="GO" id="GO:0000460">
    <property type="term" value="P:maturation of 5.8S rRNA"/>
    <property type="evidence" value="ECO:0007669"/>
    <property type="project" value="TreeGrafter"/>
</dbReference>